<evidence type="ECO:0000313" key="2">
    <source>
        <dbReference type="EMBL" id="CAG9862748.1"/>
    </source>
</evidence>
<dbReference type="EMBL" id="OU900099">
    <property type="protein sequence ID" value="CAG9862748.1"/>
    <property type="molecule type" value="Genomic_DNA"/>
</dbReference>
<evidence type="ECO:0000313" key="3">
    <source>
        <dbReference type="Proteomes" id="UP001153712"/>
    </source>
</evidence>
<proteinExistence type="predicted"/>
<feature type="compositionally biased region" description="Basic and acidic residues" evidence="1">
    <location>
        <begin position="278"/>
        <end position="302"/>
    </location>
</feature>
<protein>
    <submittedName>
        <fullName evidence="2">Uncharacterized protein</fullName>
    </submittedName>
</protein>
<name>A0A9N9TUX1_PHYSR</name>
<reference evidence="2" key="1">
    <citation type="submission" date="2022-01" db="EMBL/GenBank/DDBJ databases">
        <authorList>
            <person name="King R."/>
        </authorList>
    </citation>
    <scope>NUCLEOTIDE SEQUENCE</scope>
</reference>
<evidence type="ECO:0000256" key="1">
    <source>
        <dbReference type="SAM" id="MobiDB-lite"/>
    </source>
</evidence>
<feature type="region of interest" description="Disordered" evidence="1">
    <location>
        <begin position="272"/>
        <end position="302"/>
    </location>
</feature>
<gene>
    <name evidence="2" type="ORF">PHYEVI_LOCUS9054</name>
</gene>
<sequence length="385" mass="44308">MTYLSNKVRAFLESADDQPAVTSTRSEGRMKSYTSTNDLRAWSQASEDRRQHILEYEAKCKPDRKNPSVFQTEALLKLLEDNKKNELDKINKKLQYLEGIIQAFETCLTDEQKEKIKQQKNALALNYGIISENILHNKVLKDVGIGKQSITDIEHQQNDKIPFSFAEKLLELNSIIKERFATQSIQKNNELTENLSRTDQSTTEKNVISHQNTARKSLDELFDKSSKLQESESEILESKLPQLTITTEQSRSAQDVHQIYQKSNVEVTFKKTPTTNSAEKKTQPHRFLLEQETSPRDDSVRNDLIHSTKNNITISLIRNVKYSSDVSLRRNEDFIETSHDNSIIPCFCHVTTCFRCSRAVQSTSEKSISIMCQYMDNRGYGAYFN</sequence>
<keyword evidence="3" id="KW-1185">Reference proteome</keyword>
<dbReference type="Proteomes" id="UP001153712">
    <property type="component" value="Chromosome 6"/>
</dbReference>
<dbReference type="AlphaFoldDB" id="A0A9N9TUX1"/>
<feature type="region of interest" description="Disordered" evidence="1">
    <location>
        <begin position="16"/>
        <end position="35"/>
    </location>
</feature>
<accession>A0A9N9TUX1</accession>
<organism evidence="2 3">
    <name type="scientific">Phyllotreta striolata</name>
    <name type="common">Striped flea beetle</name>
    <name type="synonym">Crioceris striolata</name>
    <dbReference type="NCBI Taxonomy" id="444603"/>
    <lineage>
        <taxon>Eukaryota</taxon>
        <taxon>Metazoa</taxon>
        <taxon>Ecdysozoa</taxon>
        <taxon>Arthropoda</taxon>
        <taxon>Hexapoda</taxon>
        <taxon>Insecta</taxon>
        <taxon>Pterygota</taxon>
        <taxon>Neoptera</taxon>
        <taxon>Endopterygota</taxon>
        <taxon>Coleoptera</taxon>
        <taxon>Polyphaga</taxon>
        <taxon>Cucujiformia</taxon>
        <taxon>Chrysomeloidea</taxon>
        <taxon>Chrysomelidae</taxon>
        <taxon>Galerucinae</taxon>
        <taxon>Alticini</taxon>
        <taxon>Phyllotreta</taxon>
    </lineage>
</organism>
<dbReference type="OrthoDB" id="10255522at2759"/>